<evidence type="ECO:0000313" key="3">
    <source>
        <dbReference type="EMBL" id="NMC63113.1"/>
    </source>
</evidence>
<feature type="domain" description="SH3b" evidence="2">
    <location>
        <begin position="57"/>
        <end position="120"/>
    </location>
</feature>
<reference evidence="3 4" key="1">
    <citation type="journal article" date="2020" name="Biotechnol. Biofuels">
        <title>New insights from the biogas microbiome by comprehensive genome-resolved metagenomics of nearly 1600 species originating from multiple anaerobic digesters.</title>
        <authorList>
            <person name="Campanaro S."/>
            <person name="Treu L."/>
            <person name="Rodriguez-R L.M."/>
            <person name="Kovalovszki A."/>
            <person name="Ziels R.M."/>
            <person name="Maus I."/>
            <person name="Zhu X."/>
            <person name="Kougias P.G."/>
            <person name="Basile A."/>
            <person name="Luo G."/>
            <person name="Schluter A."/>
            <person name="Konstantinidis K.T."/>
            <person name="Angelidaki I."/>
        </authorList>
    </citation>
    <scope>NUCLEOTIDE SEQUENCE [LARGE SCALE GENOMIC DNA]</scope>
    <source>
        <strain evidence="3">AS27yjCOA_65</strain>
    </source>
</reference>
<dbReference type="Proteomes" id="UP000524246">
    <property type="component" value="Unassembled WGS sequence"/>
</dbReference>
<name>A0A7X9FRT7_9DELT</name>
<dbReference type="Pfam" id="PF08239">
    <property type="entry name" value="SH3_3"/>
    <property type="match status" value="1"/>
</dbReference>
<sequence>MLAETEVERLSVRYGNRTNSTAAPVQGDKGRLLYPSEGPSSVPVDIGRMPGGVTKDLPLATVLTESASLRTGPGAQYSTLMTVPKGQSLAVEGRQGEWLRIITPLGARAWVNSAAVQTGGLSQKAPLEKQQVPSGPKITNEQEDAAFHSLNSALQQNK</sequence>
<dbReference type="AlphaFoldDB" id="A0A7X9FRT7"/>
<evidence type="ECO:0000313" key="4">
    <source>
        <dbReference type="Proteomes" id="UP000524246"/>
    </source>
</evidence>
<dbReference type="Gene3D" id="2.30.30.40">
    <property type="entry name" value="SH3 Domains"/>
    <property type="match status" value="1"/>
</dbReference>
<organism evidence="3 4">
    <name type="scientific">SAR324 cluster bacterium</name>
    <dbReference type="NCBI Taxonomy" id="2024889"/>
    <lineage>
        <taxon>Bacteria</taxon>
        <taxon>Deltaproteobacteria</taxon>
        <taxon>SAR324 cluster</taxon>
    </lineage>
</organism>
<gene>
    <name evidence="3" type="ORF">GYA55_08085</name>
</gene>
<proteinExistence type="predicted"/>
<dbReference type="EMBL" id="JAAZON010000356">
    <property type="protein sequence ID" value="NMC63113.1"/>
    <property type="molecule type" value="Genomic_DNA"/>
</dbReference>
<accession>A0A7X9FRT7</accession>
<dbReference type="InterPro" id="IPR003646">
    <property type="entry name" value="SH3-like_bac-type"/>
</dbReference>
<protein>
    <submittedName>
        <fullName evidence="3">SH3 domain-containing protein</fullName>
    </submittedName>
</protein>
<dbReference type="SMART" id="SM00287">
    <property type="entry name" value="SH3b"/>
    <property type="match status" value="1"/>
</dbReference>
<comment type="caution">
    <text evidence="3">The sequence shown here is derived from an EMBL/GenBank/DDBJ whole genome shotgun (WGS) entry which is preliminary data.</text>
</comment>
<evidence type="ECO:0000256" key="1">
    <source>
        <dbReference type="SAM" id="MobiDB-lite"/>
    </source>
</evidence>
<evidence type="ECO:0000259" key="2">
    <source>
        <dbReference type="PROSITE" id="PS51781"/>
    </source>
</evidence>
<feature type="region of interest" description="Disordered" evidence="1">
    <location>
        <begin position="119"/>
        <end position="139"/>
    </location>
</feature>
<dbReference type="PROSITE" id="PS51781">
    <property type="entry name" value="SH3B"/>
    <property type="match status" value="1"/>
</dbReference>